<organism evidence="4 5">
    <name type="scientific">Edaphochlamys debaryana</name>
    <dbReference type="NCBI Taxonomy" id="47281"/>
    <lineage>
        <taxon>Eukaryota</taxon>
        <taxon>Viridiplantae</taxon>
        <taxon>Chlorophyta</taxon>
        <taxon>core chlorophytes</taxon>
        <taxon>Chlorophyceae</taxon>
        <taxon>CS clade</taxon>
        <taxon>Chlamydomonadales</taxon>
        <taxon>Chlamydomonadales incertae sedis</taxon>
        <taxon>Edaphochlamys</taxon>
    </lineage>
</organism>
<feature type="compositionally biased region" description="Low complexity" evidence="1">
    <location>
        <begin position="826"/>
        <end position="835"/>
    </location>
</feature>
<evidence type="ECO:0000313" key="5">
    <source>
        <dbReference type="Proteomes" id="UP000612055"/>
    </source>
</evidence>
<protein>
    <submittedName>
        <fullName evidence="4">Uncharacterized protein</fullName>
    </submittedName>
</protein>
<dbReference type="EMBL" id="JAEHOE010000031">
    <property type="protein sequence ID" value="KAG2494414.1"/>
    <property type="molecule type" value="Genomic_DNA"/>
</dbReference>
<evidence type="ECO:0000256" key="2">
    <source>
        <dbReference type="SAM" id="Phobius"/>
    </source>
</evidence>
<feature type="region of interest" description="Disordered" evidence="1">
    <location>
        <begin position="55"/>
        <end position="94"/>
    </location>
</feature>
<feature type="region of interest" description="Disordered" evidence="1">
    <location>
        <begin position="593"/>
        <end position="657"/>
    </location>
</feature>
<feature type="compositionally biased region" description="Pro residues" evidence="1">
    <location>
        <begin position="61"/>
        <end position="71"/>
    </location>
</feature>
<feature type="compositionally biased region" description="Basic and acidic residues" evidence="1">
    <location>
        <begin position="235"/>
        <end position="249"/>
    </location>
</feature>
<feature type="compositionally biased region" description="Pro residues" evidence="1">
    <location>
        <begin position="509"/>
        <end position="527"/>
    </location>
</feature>
<keyword evidence="3" id="KW-0732">Signal</keyword>
<feature type="transmembrane region" description="Helical" evidence="2">
    <location>
        <begin position="169"/>
        <end position="191"/>
    </location>
</feature>
<name>A0A835Y393_9CHLO</name>
<feature type="transmembrane region" description="Helical" evidence="2">
    <location>
        <begin position="197"/>
        <end position="224"/>
    </location>
</feature>
<feature type="signal peptide" evidence="3">
    <location>
        <begin position="1"/>
        <end position="26"/>
    </location>
</feature>
<feature type="transmembrane region" description="Helical" evidence="2">
    <location>
        <begin position="719"/>
        <end position="740"/>
    </location>
</feature>
<feature type="chain" id="PRO_5032953535" evidence="3">
    <location>
        <begin position="27"/>
        <end position="949"/>
    </location>
</feature>
<feature type="region of interest" description="Disordered" evidence="1">
    <location>
        <begin position="302"/>
        <end position="355"/>
    </location>
</feature>
<keyword evidence="2" id="KW-1133">Transmembrane helix</keyword>
<gene>
    <name evidence="4" type="ORF">HYH03_007466</name>
</gene>
<keyword evidence="2" id="KW-0472">Membrane</keyword>
<feature type="transmembrane region" description="Helical" evidence="2">
    <location>
        <begin position="126"/>
        <end position="148"/>
    </location>
</feature>
<feature type="region of interest" description="Disordered" evidence="1">
    <location>
        <begin position="235"/>
        <end position="290"/>
    </location>
</feature>
<sequence>MAGRMVPLLSMLQHMQFLSLTGDSAALLGETYADIAVYLSWTNYRYDITGLSAKTDDSTAPPSPAGSPPGSPTGVTIRRRSLQSGSSVTPGLPRGARRRLAQVDMELPSLGFSGTTPAEADAYNTLVVVAVLLVGSVLLHALLLWAWGRSAALRRVALPELFVYPSVELKLLDATITSVGGAAGTLVAVAAATNHAAAIAVACVSCVCAAAMVGITVVIVMALLKRLALYREWKQRHDRERRARTRPTETSRQGANGGAAGGPDGVTPSSPPGVPPPVGGGAPPTHASHKAPYLPLEYHRAAHSKTGPSGPSARYPPPASQGSDSTGAGAGAGSDEGEGQPKGAGEGAKKGGRVKRALERLERGEWAAVELEGREHVALEPQRTQIYLKQGLGWSALMGPFTGWEPIVVEEQPQQGAPPPGVQPLPHKAVPFAQPPVPTGPSMGRARVSPGPSGYLSPPAGEPLWLGEVALSLSNEDELILAGPSVAVSSPRQAAAQTPAAAAGTAAAAPPPPPAAPLPPPPAPPGAPFDSASSLGAASLYDMMPFVAASLYGPPASVGPLAPDSAVLPPSNSIAAAPSLSTRLSTRLSAMLSLHQSQSQAQTTAPRPAAFGQAPSGKSLGAPAASIGRPGGGIKGGDGPAGKGDKPEPPVAPLHPSKEEMVKMLTTVQLYECYGDQMRPYKGTSLAAATFQVPLVICTVVSAFLLGLQAGDDVDPGTWAAVASTAVLLAIKGAFLIHLAFVRPHVNIFERWVEAACGALETGTVACMLALQYRQYIAAQRGMLVMEMVVLVLQVLAVWVLTVIPGVLAAWSALRHMARRKREAAAARQKQAEAGGPAGGVPPGNHNQFAALPAPPPPPDASQQHALSTPPAPPSPGLLNQDFDPAVHSWFQHSWAAAAVVDEAEAGAEAGDRKEAAAPATVVAQGVPAGASAGPAPSLRSGSGAGAAV</sequence>
<feature type="compositionally biased region" description="Polar residues" evidence="1">
    <location>
        <begin position="595"/>
        <end position="605"/>
    </location>
</feature>
<dbReference type="PANTHER" id="PTHR24216:SF65">
    <property type="entry name" value="PAXILLIN-LIKE PROTEIN 1"/>
    <property type="match status" value="1"/>
</dbReference>
<dbReference type="PANTHER" id="PTHR24216">
    <property type="entry name" value="PAXILLIN-RELATED"/>
    <property type="match status" value="1"/>
</dbReference>
<feature type="transmembrane region" description="Helical" evidence="2">
    <location>
        <begin position="791"/>
        <end position="814"/>
    </location>
</feature>
<feature type="region of interest" description="Disordered" evidence="1">
    <location>
        <begin position="927"/>
        <end position="949"/>
    </location>
</feature>
<feature type="region of interest" description="Disordered" evidence="1">
    <location>
        <begin position="824"/>
        <end position="883"/>
    </location>
</feature>
<evidence type="ECO:0000256" key="3">
    <source>
        <dbReference type="SAM" id="SignalP"/>
    </source>
</evidence>
<dbReference type="Proteomes" id="UP000612055">
    <property type="component" value="Unassembled WGS sequence"/>
</dbReference>
<reference evidence="4" key="1">
    <citation type="journal article" date="2020" name="bioRxiv">
        <title>Comparative genomics of Chlamydomonas.</title>
        <authorList>
            <person name="Craig R.J."/>
            <person name="Hasan A.R."/>
            <person name="Ness R.W."/>
            <person name="Keightley P.D."/>
        </authorList>
    </citation>
    <scope>NUCLEOTIDE SEQUENCE</scope>
    <source>
        <strain evidence="4">CCAP 11/70</strain>
    </source>
</reference>
<feature type="compositionally biased region" description="Gly residues" evidence="1">
    <location>
        <begin position="328"/>
        <end position="346"/>
    </location>
</feature>
<dbReference type="AlphaFoldDB" id="A0A835Y393"/>
<comment type="caution">
    <text evidence="4">The sequence shown here is derived from an EMBL/GenBank/DDBJ whole genome shotgun (WGS) entry which is preliminary data.</text>
</comment>
<proteinExistence type="predicted"/>
<evidence type="ECO:0000256" key="1">
    <source>
        <dbReference type="SAM" id="MobiDB-lite"/>
    </source>
</evidence>
<feature type="compositionally biased region" description="Gly residues" evidence="1">
    <location>
        <begin position="629"/>
        <end position="642"/>
    </location>
</feature>
<feature type="compositionally biased region" description="Low complexity" evidence="1">
    <location>
        <begin position="492"/>
        <end position="508"/>
    </location>
</feature>
<evidence type="ECO:0000313" key="4">
    <source>
        <dbReference type="EMBL" id="KAG2494414.1"/>
    </source>
</evidence>
<accession>A0A835Y393</accession>
<feature type="transmembrane region" description="Helical" evidence="2">
    <location>
        <begin position="686"/>
        <end position="707"/>
    </location>
</feature>
<feature type="region of interest" description="Disordered" evidence="1">
    <location>
        <begin position="492"/>
        <end position="530"/>
    </location>
</feature>
<dbReference type="OrthoDB" id="563852at2759"/>
<feature type="compositionally biased region" description="Gly residues" evidence="1">
    <location>
        <begin position="255"/>
        <end position="264"/>
    </location>
</feature>
<keyword evidence="5" id="KW-1185">Reference proteome</keyword>
<keyword evidence="2" id="KW-0812">Transmembrane</keyword>
<feature type="compositionally biased region" description="Pro residues" evidence="1">
    <location>
        <begin position="269"/>
        <end position="278"/>
    </location>
</feature>